<reference evidence="2 3" key="1">
    <citation type="journal article" date="2013" name="Chin. Sci. Bull.">
        <title>Genome survey uncovers the secrets of sex and lifestyle in caterpillar fungus.</title>
        <authorList>
            <person name="Hu X."/>
            <person name="Zhang Y."/>
            <person name="Xiao G."/>
            <person name="Zheng P."/>
            <person name="Xia Y."/>
            <person name="Zhang X."/>
            <person name="St Leger R.J."/>
            <person name="Liu X."/>
            <person name="Wang C."/>
        </authorList>
    </citation>
    <scope>NUCLEOTIDE SEQUENCE [LARGE SCALE GENOMIC DNA]</scope>
    <source>
        <strain evidence="3">Co18 / CGMCC 3.14243</strain>
        <tissue evidence="2">Fruit-body</tissue>
    </source>
</reference>
<evidence type="ECO:0000313" key="2">
    <source>
        <dbReference type="EMBL" id="EQL00619.1"/>
    </source>
</evidence>
<proteinExistence type="predicted"/>
<accession>T5ADH9</accession>
<dbReference type="eggNOG" id="ENOG502S51C">
    <property type="taxonomic scope" value="Eukaryota"/>
</dbReference>
<dbReference type="OrthoDB" id="5409589at2759"/>
<dbReference type="HOGENOM" id="CLU_821592_0_0_1"/>
<protein>
    <submittedName>
        <fullName evidence="2">Uncharacterized protein</fullName>
    </submittedName>
</protein>
<evidence type="ECO:0000313" key="3">
    <source>
        <dbReference type="Proteomes" id="UP000019374"/>
    </source>
</evidence>
<feature type="region of interest" description="Disordered" evidence="1">
    <location>
        <begin position="126"/>
        <end position="147"/>
    </location>
</feature>
<dbReference type="Proteomes" id="UP000019374">
    <property type="component" value="Unassembled WGS sequence"/>
</dbReference>
<dbReference type="AlphaFoldDB" id="T5ADH9"/>
<gene>
    <name evidence="2" type="ORF">OCS_03665</name>
</gene>
<organism evidence="2 3">
    <name type="scientific">Ophiocordyceps sinensis (strain Co18 / CGMCC 3.14243)</name>
    <name type="common">Yarsagumba caterpillar fungus</name>
    <name type="synonym">Hirsutella sinensis</name>
    <dbReference type="NCBI Taxonomy" id="911162"/>
    <lineage>
        <taxon>Eukaryota</taxon>
        <taxon>Fungi</taxon>
        <taxon>Dikarya</taxon>
        <taxon>Ascomycota</taxon>
        <taxon>Pezizomycotina</taxon>
        <taxon>Sordariomycetes</taxon>
        <taxon>Hypocreomycetidae</taxon>
        <taxon>Hypocreales</taxon>
        <taxon>Ophiocordycipitaceae</taxon>
        <taxon>Ophiocordyceps</taxon>
    </lineage>
</organism>
<name>T5ADH9_OPHSC</name>
<dbReference type="EMBL" id="KE652743">
    <property type="protein sequence ID" value="EQL00619.1"/>
    <property type="molecule type" value="Genomic_DNA"/>
</dbReference>
<evidence type="ECO:0000256" key="1">
    <source>
        <dbReference type="SAM" id="MobiDB-lite"/>
    </source>
</evidence>
<sequence length="338" mass="37235">MMDPLSRLARPKPKRVTLIASNHPPTRHRIGDDLLANLAPPTVVEALTSPTGALRACLETASAPDREFVMRSARASHLGRARRAGRLGLASRGGPRRLREPQGVADRWRRRVHGQLVCQRRGEIRKENRRDTHTDGGIGRRGYQEPCLDQPHRAPIEAEHAFDQLESPFLLINIIVLLQQNGRLDGRHHRHCSPDPSRPSPPIVPTAHLDQPSPSPAAPPISTQRHGRRRGHSQVGMGRYCPDPLQQGATSENGRGLAAAGLESTRPWGHEECSGRQGRPPRAHTRWHAGLLGGHAGYTPRCVHRPRGGCGEGLQRMGDCLREKDARERAVHLGPDAT</sequence>
<feature type="region of interest" description="Disordered" evidence="1">
    <location>
        <begin position="185"/>
        <end position="252"/>
    </location>
</feature>